<dbReference type="KEGG" id="llu:AKJ09_06148"/>
<evidence type="ECO:0000313" key="2">
    <source>
        <dbReference type="EMBL" id="AKU99484.1"/>
    </source>
</evidence>
<dbReference type="RefSeq" id="WP_146650936.1">
    <property type="nucleotide sequence ID" value="NZ_CP012333.1"/>
</dbReference>
<keyword evidence="1" id="KW-0812">Transmembrane</keyword>
<keyword evidence="3" id="KW-1185">Reference proteome</keyword>
<protein>
    <recommendedName>
        <fullName evidence="4">DUF4337 domain-containing protein</fullName>
    </recommendedName>
</protein>
<dbReference type="OrthoDB" id="5568378at2"/>
<feature type="transmembrane region" description="Helical" evidence="1">
    <location>
        <begin position="167"/>
        <end position="184"/>
    </location>
</feature>
<organism evidence="2 3">
    <name type="scientific">Labilithrix luteola</name>
    <dbReference type="NCBI Taxonomy" id="1391654"/>
    <lineage>
        <taxon>Bacteria</taxon>
        <taxon>Pseudomonadati</taxon>
        <taxon>Myxococcota</taxon>
        <taxon>Polyangia</taxon>
        <taxon>Polyangiales</taxon>
        <taxon>Labilitrichaceae</taxon>
        <taxon>Labilithrix</taxon>
    </lineage>
</organism>
<evidence type="ECO:0000256" key="1">
    <source>
        <dbReference type="SAM" id="Phobius"/>
    </source>
</evidence>
<evidence type="ECO:0000313" key="3">
    <source>
        <dbReference type="Proteomes" id="UP000064967"/>
    </source>
</evidence>
<evidence type="ECO:0008006" key="4">
    <source>
        <dbReference type="Google" id="ProtNLM"/>
    </source>
</evidence>
<proteinExistence type="predicted"/>
<feature type="transmembrane region" description="Helical" evidence="1">
    <location>
        <begin position="196"/>
        <end position="219"/>
    </location>
</feature>
<dbReference type="AlphaFoldDB" id="A0A0K1Q274"/>
<gene>
    <name evidence="2" type="ORF">AKJ09_06148</name>
</gene>
<sequence length="220" mass="24325">MGHVTHADHFPALHEERIASSDIAGVVVMSLAAVATAWCAYQSSVWGGLQARHYAAASKLRQEAVQQHLEGNQMLALDSSLFTSYVAARADNKDALANYMQQRFRPEMKVAMDAWLAKQPLEHVDAPKTPFLMPEYQNKAWVAGREAEALANNEMVEGVHSNHHSETYVLATVLFAVVLFFAGVGPKLPRPAARRLAFWFSAGLLVLTLLWMVTLPIAWS</sequence>
<dbReference type="EMBL" id="CP012333">
    <property type="protein sequence ID" value="AKU99484.1"/>
    <property type="molecule type" value="Genomic_DNA"/>
</dbReference>
<accession>A0A0K1Q274</accession>
<keyword evidence="1" id="KW-1133">Transmembrane helix</keyword>
<keyword evidence="1" id="KW-0472">Membrane</keyword>
<name>A0A0K1Q274_9BACT</name>
<reference evidence="2 3" key="1">
    <citation type="submission" date="2015-08" db="EMBL/GenBank/DDBJ databases">
        <authorList>
            <person name="Babu N.S."/>
            <person name="Beckwith C.J."/>
            <person name="Beseler K.G."/>
            <person name="Brison A."/>
            <person name="Carone J.V."/>
            <person name="Caskin T.P."/>
            <person name="Diamond M."/>
            <person name="Durham M.E."/>
            <person name="Foxe J.M."/>
            <person name="Go M."/>
            <person name="Henderson B.A."/>
            <person name="Jones I.B."/>
            <person name="McGettigan J.A."/>
            <person name="Micheletti S.J."/>
            <person name="Nasrallah M.E."/>
            <person name="Ortiz D."/>
            <person name="Piller C.R."/>
            <person name="Privatt S.R."/>
            <person name="Schneider S.L."/>
            <person name="Sharp S."/>
            <person name="Smith T.C."/>
            <person name="Stanton J.D."/>
            <person name="Ullery H.E."/>
            <person name="Wilson R.J."/>
            <person name="Serrano M.G."/>
            <person name="Buck G."/>
            <person name="Lee V."/>
            <person name="Wang Y."/>
            <person name="Carvalho R."/>
            <person name="Voegtly L."/>
            <person name="Shi R."/>
            <person name="Duckworth R."/>
            <person name="Johnson A."/>
            <person name="Loviza R."/>
            <person name="Walstead R."/>
            <person name="Shah Z."/>
            <person name="Kiflezghi M."/>
            <person name="Wade K."/>
            <person name="Ball S.L."/>
            <person name="Bradley K.W."/>
            <person name="Asai D.J."/>
            <person name="Bowman C.A."/>
            <person name="Russell D.A."/>
            <person name="Pope W.H."/>
            <person name="Jacobs-Sera D."/>
            <person name="Hendrix R.W."/>
            <person name="Hatfull G.F."/>
        </authorList>
    </citation>
    <scope>NUCLEOTIDE SEQUENCE [LARGE SCALE GENOMIC DNA]</scope>
    <source>
        <strain evidence="2 3">DSM 27648</strain>
    </source>
</reference>
<dbReference type="Proteomes" id="UP000064967">
    <property type="component" value="Chromosome"/>
</dbReference>